<proteinExistence type="predicted"/>
<dbReference type="Proteomes" id="UP000681722">
    <property type="component" value="Unassembled WGS sequence"/>
</dbReference>
<reference evidence="2" key="1">
    <citation type="submission" date="2021-02" db="EMBL/GenBank/DDBJ databases">
        <authorList>
            <person name="Nowell W R."/>
        </authorList>
    </citation>
    <scope>NUCLEOTIDE SEQUENCE</scope>
</reference>
<dbReference type="EMBL" id="CAJNOQ010026620">
    <property type="protein sequence ID" value="CAF1547252.1"/>
    <property type="molecule type" value="Genomic_DNA"/>
</dbReference>
<evidence type="ECO:0000259" key="1">
    <source>
        <dbReference type="PROSITE" id="PS00022"/>
    </source>
</evidence>
<dbReference type="Proteomes" id="UP000663829">
    <property type="component" value="Unassembled WGS sequence"/>
</dbReference>
<dbReference type="EMBL" id="CAJOBC010092283">
    <property type="protein sequence ID" value="CAF4408073.1"/>
    <property type="molecule type" value="Genomic_DNA"/>
</dbReference>
<dbReference type="AlphaFoldDB" id="A0A815WKU9"/>
<organism evidence="2 4">
    <name type="scientific">Didymodactylos carnosus</name>
    <dbReference type="NCBI Taxonomy" id="1234261"/>
    <lineage>
        <taxon>Eukaryota</taxon>
        <taxon>Metazoa</taxon>
        <taxon>Spiralia</taxon>
        <taxon>Gnathifera</taxon>
        <taxon>Rotifera</taxon>
        <taxon>Eurotatoria</taxon>
        <taxon>Bdelloidea</taxon>
        <taxon>Philodinida</taxon>
        <taxon>Philodinidae</taxon>
        <taxon>Didymodactylos</taxon>
    </lineage>
</organism>
<evidence type="ECO:0000313" key="4">
    <source>
        <dbReference type="Proteomes" id="UP000663829"/>
    </source>
</evidence>
<name>A0A815WKU9_9BILA</name>
<dbReference type="SUPFAM" id="SSF57196">
    <property type="entry name" value="EGF/Laminin"/>
    <property type="match status" value="1"/>
</dbReference>
<gene>
    <name evidence="2" type="ORF">GPM918_LOCUS38981</name>
    <name evidence="3" type="ORF">SRO942_LOCUS39836</name>
</gene>
<sequence length="322" mass="38336">MPTFFDNDKYNYFKCICPLKQYGITCHLQTSDCKINICKNNSTCTAYADEYYHDISMCLCSKCYFGQHCQFPTAYLSLNMKLNTFNSMIMITQFLSYNMETLTLDIQNQQRINKNNFYKLNFEDFVLSPIGLLKTYHRYEQKEQDNIYLSYTHHNMSYVNITYEELIEKNRCYHSNEFNLIPNNYSSISDVLKIIKKHHNLCQTSQYNQTISNILCFYDPKFYLCLCDKEVYRTSCFYYDFTYDRCNYCINNGECFEGEKHKKVYDFIYHCSKCYYGSICQYSTNQFVFSLETLLALDNNDNINQTIMSDDTLLEVIIGKTN</sequence>
<feature type="domain" description="EGF-like" evidence="1">
    <location>
        <begin position="58"/>
        <end position="69"/>
    </location>
</feature>
<keyword evidence="4" id="KW-1185">Reference proteome</keyword>
<evidence type="ECO:0000313" key="3">
    <source>
        <dbReference type="EMBL" id="CAF4408073.1"/>
    </source>
</evidence>
<accession>A0A815WKU9</accession>
<evidence type="ECO:0000313" key="2">
    <source>
        <dbReference type="EMBL" id="CAF1547252.1"/>
    </source>
</evidence>
<dbReference type="Gene3D" id="2.10.25.10">
    <property type="entry name" value="Laminin"/>
    <property type="match status" value="1"/>
</dbReference>
<dbReference type="InterPro" id="IPR000742">
    <property type="entry name" value="EGF"/>
</dbReference>
<protein>
    <recommendedName>
        <fullName evidence="1">EGF-like domain-containing protein</fullName>
    </recommendedName>
</protein>
<dbReference type="PROSITE" id="PS00022">
    <property type="entry name" value="EGF_1"/>
    <property type="match status" value="1"/>
</dbReference>
<comment type="caution">
    <text evidence="2">The sequence shown here is derived from an EMBL/GenBank/DDBJ whole genome shotgun (WGS) entry which is preliminary data.</text>
</comment>
<dbReference type="OrthoDB" id="10693811at2759"/>